<dbReference type="InterPro" id="IPR036116">
    <property type="entry name" value="FN3_sf"/>
</dbReference>
<name>A0A9W3AGP8_BIOGL</name>
<keyword evidence="2" id="KW-1133">Transmembrane helix</keyword>
<protein>
    <submittedName>
        <fullName evidence="6">Uncharacterized protein LOC106066064 isoform X1</fullName>
    </submittedName>
</protein>
<evidence type="ECO:0000313" key="5">
    <source>
        <dbReference type="Proteomes" id="UP001165740"/>
    </source>
</evidence>
<keyword evidence="2" id="KW-0472">Membrane</keyword>
<feature type="signal peptide" evidence="3">
    <location>
        <begin position="1"/>
        <end position="20"/>
    </location>
</feature>
<evidence type="ECO:0000256" key="1">
    <source>
        <dbReference type="SAM" id="MobiDB-lite"/>
    </source>
</evidence>
<feature type="transmembrane region" description="Helical" evidence="2">
    <location>
        <begin position="556"/>
        <end position="580"/>
    </location>
</feature>
<keyword evidence="2" id="KW-0812">Transmembrane</keyword>
<evidence type="ECO:0000256" key="2">
    <source>
        <dbReference type="SAM" id="Phobius"/>
    </source>
</evidence>
<dbReference type="AlphaFoldDB" id="A0A9W3AGP8"/>
<evidence type="ECO:0000256" key="3">
    <source>
        <dbReference type="SAM" id="SignalP"/>
    </source>
</evidence>
<proteinExistence type="predicted"/>
<dbReference type="Proteomes" id="UP001165740">
    <property type="component" value="Chromosome 5"/>
</dbReference>
<feature type="chain" id="PRO_5040963257" evidence="3">
    <location>
        <begin position="21"/>
        <end position="1162"/>
    </location>
</feature>
<evidence type="ECO:0000259" key="4">
    <source>
        <dbReference type="PROSITE" id="PS50853"/>
    </source>
</evidence>
<evidence type="ECO:0000313" key="6">
    <source>
        <dbReference type="RefSeq" id="XP_055886364.1"/>
    </source>
</evidence>
<reference evidence="6" key="1">
    <citation type="submission" date="2025-08" db="UniProtKB">
        <authorList>
            <consortium name="RefSeq"/>
        </authorList>
    </citation>
    <scope>IDENTIFICATION</scope>
</reference>
<dbReference type="InterPro" id="IPR003961">
    <property type="entry name" value="FN3_dom"/>
</dbReference>
<organism evidence="5 6">
    <name type="scientific">Biomphalaria glabrata</name>
    <name type="common">Bloodfluke planorb</name>
    <name type="synonym">Freshwater snail</name>
    <dbReference type="NCBI Taxonomy" id="6526"/>
    <lineage>
        <taxon>Eukaryota</taxon>
        <taxon>Metazoa</taxon>
        <taxon>Spiralia</taxon>
        <taxon>Lophotrochozoa</taxon>
        <taxon>Mollusca</taxon>
        <taxon>Gastropoda</taxon>
        <taxon>Heterobranchia</taxon>
        <taxon>Euthyneura</taxon>
        <taxon>Panpulmonata</taxon>
        <taxon>Hygrophila</taxon>
        <taxon>Lymnaeoidea</taxon>
        <taxon>Planorbidae</taxon>
        <taxon>Biomphalaria</taxon>
    </lineage>
</organism>
<dbReference type="Gene3D" id="2.60.40.10">
    <property type="entry name" value="Immunoglobulins"/>
    <property type="match status" value="1"/>
</dbReference>
<feature type="compositionally biased region" description="Low complexity" evidence="1">
    <location>
        <begin position="613"/>
        <end position="630"/>
    </location>
</feature>
<keyword evidence="3" id="KW-0732">Signal</keyword>
<dbReference type="PROSITE" id="PS50853">
    <property type="entry name" value="FN3"/>
    <property type="match status" value="1"/>
</dbReference>
<dbReference type="OrthoDB" id="6147633at2759"/>
<feature type="domain" description="Fibronectin type-III" evidence="4">
    <location>
        <begin position="228"/>
        <end position="331"/>
    </location>
</feature>
<sequence length="1162" mass="130823">MKHFVTCIIVIFHFFQFGLLCSKSTCKLGRICMDKKPIVFAGSVLEVCCTINASFTGELVEFEYLKTKAKVRTEFGTRKVCYNFTLFAPDSLGSFSSCRIEHQRQCKDFFLIVVEKPFPRTFNADCYTQFPNLVCQWEMPTFIVKRRNVTVTMNVEVLNSNARQLNTIHCGNATACILNLSDLSVWANGFPVNVSLTLTYKDVMLELSSISTPWYWIHPYTWHKEKLQLEKFSVTNITSTCLTIHWSTNVPDISIGESAITSITLETDGETHYANKVNGDVNDDKDVTRPGNQTICNLTPFTAYNVSLMSRFPESTVWSDTIQNTFVTLPDVPKCGPEVSPGGYNIVKNDQSYQAVVYWKIPSNRDWRSDTQLGYYIYQNHSNEGKVLIQELGQSISFFRTDVVKHGTTSLYIKSKNNIGKANCSAHVFKFQENHLQKDISSVQAFWKNGVVEVTWTTRSSFNIMATVYWCKFSNETDICNSPIQWLEVGNVHLKHPSIQLSLTEAQTFQYGVSVFNNITNTSAGITWTMCLKAFQDGKEILSRNCDINLNKVDSLVTVIVTVILFSAVVLLGPLVYFICKCHKRQQEIKGLYNNSSEHEPMIDTNNSGSVTNNCQNSSESSCNQSSESAQSEGIVSTASSYVDVSSQCSEAEVHLTSEWTNDVLRSTTDSGQTKNIRELNEGQILNGRSPTRPKYYVRVCESTSNSGQTENVRELNEGQALNEPNYYVSVCVSTTDSGQTENVRELNEGQILNEPGPTRPNYYVSVCVSTTDSSQAENVREFNEGQILNEPGPTRPNYYVSVCVSTTDSSQAENVREFNEGQILNEPSPTRPKYYVRVYESTTDSGQTENVRELNEGQILNEPGPTRPNYYVSVCVSTNDSGQTENVREFYEGQILNEPSPTRPKYYVRVYESTTDSGQTENVRELNEGQILNEPGPTRPNYYVSVCESITNSGQTENVREFNEGQILNELGPTRPKYYVRVCESTSNSGQTENVRELNEGQALNEPNYYVSVCVSTTDSGQTENVRELNEVQILNEPGPTRPNYYVSVCVSTTDSGQTENVRELNEGQILNEPSPTRPKYYVSVCESTTNSGQTENVRELNEVQIWSEPNPKRPNYYVSVCVSTTASGQTENVRELNEVQIWSEPNPKRPNYYVSVCVNP</sequence>
<dbReference type="SUPFAM" id="SSF49265">
    <property type="entry name" value="Fibronectin type III"/>
    <property type="match status" value="1"/>
</dbReference>
<dbReference type="GeneID" id="106066064"/>
<gene>
    <name evidence="6" type="primary">LOC106066064</name>
</gene>
<keyword evidence="5" id="KW-1185">Reference proteome</keyword>
<dbReference type="RefSeq" id="XP_055886364.1">
    <property type="nucleotide sequence ID" value="XM_056030389.1"/>
</dbReference>
<feature type="region of interest" description="Disordered" evidence="1">
    <location>
        <begin position="598"/>
        <end position="630"/>
    </location>
</feature>
<dbReference type="InterPro" id="IPR013783">
    <property type="entry name" value="Ig-like_fold"/>
</dbReference>
<accession>A0A9W3AGP8</accession>